<keyword evidence="1" id="KW-0489">Methyltransferase</keyword>
<dbReference type="AlphaFoldDB" id="G7WJ19"/>
<dbReference type="Proteomes" id="UP000006346">
    <property type="component" value="Chromosome"/>
</dbReference>
<sequence>MTLSVALGPRLQTVASYVPKGSRLGDIGTDHAYLPIFLMESQQITQAVAVDVHAGPYQSALSAVKGRGLEGDIDVRLGDGLMPLKAGEANVLTLAGMGGRTMLDIFAARPDMLKDVSDLIVQPQGAEGTLRLELLEAGWRLKAEQLVEEEERIYVVMAFAKETGQSMAELLEREAVWGERLHPLFEKEASSSDADFPGLVHKLVWDFGPLILEEGQPLLLKLFDEYNGRLMRQKTQMEKSKSPEVIAKIREVSVKMALVEGLRKWLFQLD</sequence>
<dbReference type="InterPro" id="IPR006901">
    <property type="entry name" value="TrmK"/>
</dbReference>
<dbReference type="PATRIC" id="fig|768706.3.peg.5015"/>
<organism evidence="1 2">
    <name type="scientific">Desulfosporosinus orientis (strain ATCC 19365 / DSM 765 / NCIMB 8382 / VKM B-1628 / Singapore I)</name>
    <name type="common">Desulfotomaculum orientis</name>
    <dbReference type="NCBI Taxonomy" id="768706"/>
    <lineage>
        <taxon>Bacteria</taxon>
        <taxon>Bacillati</taxon>
        <taxon>Bacillota</taxon>
        <taxon>Clostridia</taxon>
        <taxon>Eubacteriales</taxon>
        <taxon>Desulfitobacteriaceae</taxon>
        <taxon>Desulfosporosinus</taxon>
    </lineage>
</organism>
<evidence type="ECO:0000313" key="1">
    <source>
        <dbReference type="EMBL" id="AET70331.1"/>
    </source>
</evidence>
<dbReference type="PIRSF" id="PIRSF018637">
    <property type="entry name" value="TrmK"/>
    <property type="match status" value="1"/>
</dbReference>
<evidence type="ECO:0000313" key="2">
    <source>
        <dbReference type="Proteomes" id="UP000006346"/>
    </source>
</evidence>
<dbReference type="Pfam" id="PF12847">
    <property type="entry name" value="Methyltransf_18"/>
    <property type="match status" value="1"/>
</dbReference>
<name>G7WJ19_DESOD</name>
<dbReference type="EMBL" id="CP003108">
    <property type="protein sequence ID" value="AET70331.1"/>
    <property type="molecule type" value="Genomic_DNA"/>
</dbReference>
<keyword evidence="1" id="KW-0808">Transferase</keyword>
<dbReference type="SUPFAM" id="SSF53335">
    <property type="entry name" value="S-adenosyl-L-methionine-dependent methyltransferases"/>
    <property type="match status" value="1"/>
</dbReference>
<dbReference type="InterPro" id="IPR029063">
    <property type="entry name" value="SAM-dependent_MTases_sf"/>
</dbReference>
<dbReference type="STRING" id="768706.Desor_4931"/>
<dbReference type="GO" id="GO:0160105">
    <property type="term" value="F:tRNA (adenine(22)-N1)-methyltransferase activity"/>
    <property type="evidence" value="ECO:0007669"/>
    <property type="project" value="InterPro"/>
</dbReference>
<dbReference type="Gene3D" id="3.40.50.150">
    <property type="entry name" value="Vaccinia Virus protein VP39"/>
    <property type="match status" value="1"/>
</dbReference>
<proteinExistence type="predicted"/>
<dbReference type="RefSeq" id="WP_014187137.1">
    <property type="nucleotide sequence ID" value="NC_016584.1"/>
</dbReference>
<gene>
    <name evidence="1" type="ordered locus">Desor_4931</name>
</gene>
<dbReference type="PANTHER" id="PTHR38451">
    <property type="entry name" value="TRNA (ADENINE(22)-N(1))-METHYLTRANSFERASE"/>
    <property type="match status" value="1"/>
</dbReference>
<dbReference type="KEGG" id="dor:Desor_4931"/>
<protein>
    <submittedName>
        <fullName evidence="1">Putative SAM-dependent methyltransferase</fullName>
    </submittedName>
</protein>
<accession>G7WJ19</accession>
<dbReference type="eggNOG" id="COG2384">
    <property type="taxonomic scope" value="Bacteria"/>
</dbReference>
<dbReference type="HOGENOM" id="CLU_071037_1_0_9"/>
<dbReference type="OrthoDB" id="5881184at2"/>
<reference evidence="1 2" key="2">
    <citation type="journal article" date="2012" name="J. Bacteriol.">
        <title>Complete genome sequences of Desulfosporosinus orientis DSM765T, Desulfosporosinus youngiae DSM17734T, Desulfosporosinus meridiei DSM13257T, and Desulfosporosinus acidiphilus DSM22704T.</title>
        <authorList>
            <person name="Pester M."/>
            <person name="Brambilla E."/>
            <person name="Alazard D."/>
            <person name="Rattei T."/>
            <person name="Weinmaier T."/>
            <person name="Han J."/>
            <person name="Lucas S."/>
            <person name="Lapidus A."/>
            <person name="Cheng J.F."/>
            <person name="Goodwin L."/>
            <person name="Pitluck S."/>
            <person name="Peters L."/>
            <person name="Ovchinnikova G."/>
            <person name="Teshima H."/>
            <person name="Detter J.C."/>
            <person name="Han C.S."/>
            <person name="Tapia R."/>
            <person name="Land M.L."/>
            <person name="Hauser L."/>
            <person name="Kyrpides N.C."/>
            <person name="Ivanova N.N."/>
            <person name="Pagani I."/>
            <person name="Huntmann M."/>
            <person name="Wei C.L."/>
            <person name="Davenport K.W."/>
            <person name="Daligault H."/>
            <person name="Chain P.S."/>
            <person name="Chen A."/>
            <person name="Mavromatis K."/>
            <person name="Markowitz V."/>
            <person name="Szeto E."/>
            <person name="Mikhailova N."/>
            <person name="Pati A."/>
            <person name="Wagner M."/>
            <person name="Woyke T."/>
            <person name="Ollivier B."/>
            <person name="Klenk H.P."/>
            <person name="Spring S."/>
            <person name="Loy A."/>
        </authorList>
    </citation>
    <scope>NUCLEOTIDE SEQUENCE [LARGE SCALE GENOMIC DNA]</scope>
    <source>
        <strain evidence="2">ATCC 19365 / DSM 765 / NCIMB 8382 / VKM B-1628</strain>
    </source>
</reference>
<keyword evidence="2" id="KW-1185">Reference proteome</keyword>
<dbReference type="PANTHER" id="PTHR38451:SF1">
    <property type="entry name" value="TRNA (ADENINE(22)-N(1))-METHYLTRANSFERASE"/>
    <property type="match status" value="1"/>
</dbReference>
<reference evidence="2" key="1">
    <citation type="submission" date="2011-11" db="EMBL/GenBank/DDBJ databases">
        <title>Complete sequence of Desulfosporosinus orientis DSM 765.</title>
        <authorList>
            <person name="Lucas S."/>
            <person name="Han J."/>
            <person name="Lapidus A."/>
            <person name="Cheng J.-F."/>
            <person name="Goodwin L."/>
            <person name="Pitluck S."/>
            <person name="Peters L."/>
            <person name="Ovchinnikova G."/>
            <person name="Teshima H."/>
            <person name="Detter J.C."/>
            <person name="Han C."/>
            <person name="Tapia R."/>
            <person name="Land M."/>
            <person name="Hauser L."/>
            <person name="Kyrpides N."/>
            <person name="Ivanova N."/>
            <person name="Pagani I."/>
            <person name="Pester M."/>
            <person name="Spring S."/>
            <person name="Ollivier B."/>
            <person name="Rattei T."/>
            <person name="Klenk H.-P."/>
            <person name="Wagner M."/>
            <person name="Loy A."/>
            <person name="Woyke T."/>
        </authorList>
    </citation>
    <scope>NUCLEOTIDE SEQUENCE [LARGE SCALE GENOMIC DNA]</scope>
    <source>
        <strain evidence="2">ATCC 19365 / DSM 765 / NCIMB 8382 / VKM B-1628</strain>
    </source>
</reference>
<dbReference type="GO" id="GO:0032259">
    <property type="term" value="P:methylation"/>
    <property type="evidence" value="ECO:0007669"/>
    <property type="project" value="UniProtKB-KW"/>
</dbReference>